<dbReference type="Pfam" id="PF13087">
    <property type="entry name" value="AAA_12"/>
    <property type="match status" value="1"/>
</dbReference>
<dbReference type="InterPro" id="IPR047187">
    <property type="entry name" value="SF1_C_Upf1"/>
</dbReference>
<feature type="domain" description="DNA2/NAM7 helicase helicase" evidence="6">
    <location>
        <begin position="285"/>
        <end position="357"/>
    </location>
</feature>
<name>A0A161WQG5_9NOCA</name>
<dbReference type="Gene3D" id="3.40.960.10">
    <property type="entry name" value="VSR Endonuclease"/>
    <property type="match status" value="1"/>
</dbReference>
<dbReference type="GO" id="GO:0043139">
    <property type="term" value="F:5'-3' DNA helicase activity"/>
    <property type="evidence" value="ECO:0007669"/>
    <property type="project" value="TreeGrafter"/>
</dbReference>
<keyword evidence="10" id="KW-1185">Reference proteome</keyword>
<dbReference type="PANTHER" id="PTHR43788">
    <property type="entry name" value="DNA2/NAM7 HELICASE FAMILY MEMBER"/>
    <property type="match status" value="1"/>
</dbReference>
<dbReference type="InterPro" id="IPR049468">
    <property type="entry name" value="Restrct_endonuc-II-like_dom"/>
</dbReference>
<dbReference type="Proteomes" id="UP000076512">
    <property type="component" value="Unassembled WGS sequence"/>
</dbReference>
<dbReference type="InterPro" id="IPR011335">
    <property type="entry name" value="Restrct_endonuc-II-like"/>
</dbReference>
<dbReference type="STRING" id="455432.AWN90_19455"/>
<dbReference type="Pfam" id="PF18741">
    <property type="entry name" value="MTES_1575"/>
    <property type="match status" value="1"/>
</dbReference>
<keyword evidence="2" id="KW-0547">Nucleotide-binding</keyword>
<dbReference type="GO" id="GO:0005524">
    <property type="term" value="F:ATP binding"/>
    <property type="evidence" value="ECO:0007669"/>
    <property type="project" value="UniProtKB-KW"/>
</dbReference>
<evidence type="ECO:0000313" key="9">
    <source>
        <dbReference type="EMBL" id="KZM75555.1"/>
    </source>
</evidence>
<dbReference type="InterPro" id="IPR041679">
    <property type="entry name" value="DNA2/NAM7-like_C"/>
</dbReference>
<dbReference type="PANTHER" id="PTHR43788:SF8">
    <property type="entry name" value="DNA-BINDING PROTEIN SMUBP-2"/>
    <property type="match status" value="1"/>
</dbReference>
<keyword evidence="3" id="KW-0378">Hydrolase</keyword>
<accession>A0A161WQG5</accession>
<evidence type="ECO:0000256" key="2">
    <source>
        <dbReference type="ARBA" id="ARBA00022741"/>
    </source>
</evidence>
<evidence type="ECO:0000313" key="10">
    <source>
        <dbReference type="Proteomes" id="UP000076512"/>
    </source>
</evidence>
<dbReference type="FunFam" id="3.40.960.10:FF:000002">
    <property type="entry name" value="DNA helicase related protein"/>
    <property type="match status" value="1"/>
</dbReference>
<evidence type="ECO:0000256" key="5">
    <source>
        <dbReference type="ARBA" id="ARBA00022840"/>
    </source>
</evidence>
<reference evidence="9 10" key="1">
    <citation type="submission" date="2016-04" db="EMBL/GenBank/DDBJ databases">
        <authorList>
            <person name="Evans L.H."/>
            <person name="Alamgir A."/>
            <person name="Owens N."/>
            <person name="Weber N.D."/>
            <person name="Virtaneva K."/>
            <person name="Barbian K."/>
            <person name="Babar A."/>
            <person name="Rosenke K."/>
        </authorList>
    </citation>
    <scope>NUCLEOTIDE SEQUENCE [LARGE SCALE GENOMIC DNA]</scope>
    <source>
        <strain evidence="9 10">IFM 0406</strain>
    </source>
</reference>
<dbReference type="InterPro" id="IPR041677">
    <property type="entry name" value="DNA2/NAM7_AAA_11"/>
</dbReference>
<dbReference type="InterPro" id="IPR027417">
    <property type="entry name" value="P-loop_NTPase"/>
</dbReference>
<dbReference type="SUPFAM" id="SSF52980">
    <property type="entry name" value="Restriction endonuclease-like"/>
    <property type="match status" value="1"/>
</dbReference>
<sequence>MTTQLEAARLDVVIAKAAEWRDQLIDLGHRNTLLYFRATKRGSLDLTNAEASALAELEVGKRVSLRAMFPGSDQHRDACARAGSVGRIIRLFAEEQGIDVGRVAFGLVRTNPLQHRGSVPVPSLRAPLLLRPVFVKARTATESDFSLEFSDEAEFNPVLLYALDRQFGIDVDRVRERLEYLLDEDIDLDTLVERAYAELARVAGAQNIELELDRAVMLGTFNYEKLPMVEDLATASELLAAHDLVAALADYDPAKDALAQDSAGYWPAEIDELSPADEFLVHDADSSQHRAVMAALAGHNVFIEGPPGTGKSQTIANIIAGAAALGQRVLFVAEKRAAIEAVMNRLVAVGLGGLMLDLHSENASKREVARQLAESLARVTKEPPVDVVDVHTRLVASRQRLLAHSAALHARREPWGLSAYEVRDRLLDLPEVSIPCAFRGSQLKTLDAHVVRQLQDDLKEFVDLGGLRVLRQETPWCRTKVDNEQQVEQILVELDDLAGHTLQRSQQGMDSLLRRAGLANPGNVVGWNDVLELLDDVSGTVDTFGPDIFGEKLELFYFATGDRKQRKRIAISTKPGWIERYRLIKELRRMTSGKISQKAALHTALNDVREQRHRWKMSGGPNTEPSQVEGLEQVSQDYKILRRQLASVAASAGYPDLETEPAHQVGVQLNQLRADKDTLFRMPRLNQYIEQFHSLGLDSFLDEAARRNLAAEQVWEAFLRIWLGSLDDEFKLRVPEIGQFVPEQLTRAADEFQRADIHHRELAARRVRRNVAKQARQASDGHPDQARILQQQASRKTRHMPTRKLVEQASDVMLALRPCWAMSPLVASRMLPAERLFDLVIFDEASQIRPHDAITSIMRGKSVVVAGDEKQLPPTNYFERRLASGDDDNDDDENLSDYESILTALRPLLPIQHMLNWHYRSADERLIAFSNRELYRDQLVTFPGSTKESPVALVRVDGTASPGQNGSSPAELNKVVELVMHHARTRPTESLGVITLNTTHQARIERALIQARKNAPEFEEFFAADREPGRRFFIKNLESVQGDERDAIILSVGVARDAAGRISGKSFGPLNRSGAERRINVAVTRARIRMTVVAAFSSADLPASAMRGTALLGRYLDFAERHGEIDEVGAPTDTELNGFERSIRDALVARDVPVHPQWGISGYCIDFALAHQDQPGRMILAVEADGHRYHSSASARDRDRLRQAHLEKLGWRFHRVWSSAWYHNPQAEADKILAAWRDAMVAADTALPPEPPPATTPDPAEPVIRRGLRPEVPTGLRIHEYSDRELIAICRWLMSDRLHISREERLAQAMTELGFRRRGTRITERLTHAIEAAQRLVDREE</sequence>
<evidence type="ECO:0000259" key="6">
    <source>
        <dbReference type="Pfam" id="PF13086"/>
    </source>
</evidence>
<feature type="domain" description="Restriction endonuclease type II-like" evidence="8">
    <location>
        <begin position="1139"/>
        <end position="1234"/>
    </location>
</feature>
<proteinExistence type="inferred from homology"/>
<comment type="caution">
    <text evidence="9">The sequence shown here is derived from an EMBL/GenBank/DDBJ whole genome shotgun (WGS) entry which is preliminary data.</text>
</comment>
<keyword evidence="4 9" id="KW-0347">Helicase</keyword>
<protein>
    <submittedName>
        <fullName evidence="9">DNA helicase</fullName>
    </submittedName>
</protein>
<gene>
    <name evidence="9" type="ORF">AWN90_19455</name>
</gene>
<comment type="similarity">
    <text evidence="1">Belongs to the DNA2/NAM7 helicase family.</text>
</comment>
<feature type="domain" description="DNA2/NAM7 helicase helicase" evidence="6">
    <location>
        <begin position="750"/>
        <end position="875"/>
    </location>
</feature>
<evidence type="ECO:0000259" key="7">
    <source>
        <dbReference type="Pfam" id="PF13087"/>
    </source>
</evidence>
<feature type="domain" description="DNA2/NAM7 helicase-like C-terminal" evidence="7">
    <location>
        <begin position="912"/>
        <end position="1094"/>
    </location>
</feature>
<dbReference type="Pfam" id="PF13086">
    <property type="entry name" value="AAA_11"/>
    <property type="match status" value="2"/>
</dbReference>
<evidence type="ECO:0000259" key="8">
    <source>
        <dbReference type="Pfam" id="PF18741"/>
    </source>
</evidence>
<dbReference type="EMBL" id="LWGR01000003">
    <property type="protein sequence ID" value="KZM75555.1"/>
    <property type="molecule type" value="Genomic_DNA"/>
</dbReference>
<dbReference type="SUPFAM" id="SSF52540">
    <property type="entry name" value="P-loop containing nucleoside triphosphate hydrolases"/>
    <property type="match status" value="1"/>
</dbReference>
<keyword evidence="5" id="KW-0067">ATP-binding</keyword>
<dbReference type="OrthoDB" id="9757917at2"/>
<dbReference type="CDD" id="cd18808">
    <property type="entry name" value="SF1_C_Upf1"/>
    <property type="match status" value="1"/>
</dbReference>
<evidence type="ECO:0000256" key="4">
    <source>
        <dbReference type="ARBA" id="ARBA00022806"/>
    </source>
</evidence>
<dbReference type="Gene3D" id="3.40.50.300">
    <property type="entry name" value="P-loop containing nucleotide triphosphate hydrolases"/>
    <property type="match status" value="3"/>
</dbReference>
<organism evidence="9 10">
    <name type="scientific">Nocardia terpenica</name>
    <dbReference type="NCBI Taxonomy" id="455432"/>
    <lineage>
        <taxon>Bacteria</taxon>
        <taxon>Bacillati</taxon>
        <taxon>Actinomycetota</taxon>
        <taxon>Actinomycetes</taxon>
        <taxon>Mycobacteriales</taxon>
        <taxon>Nocardiaceae</taxon>
        <taxon>Nocardia</taxon>
    </lineage>
</organism>
<dbReference type="GO" id="GO:0016787">
    <property type="term" value="F:hydrolase activity"/>
    <property type="evidence" value="ECO:0007669"/>
    <property type="project" value="UniProtKB-KW"/>
</dbReference>
<dbReference type="InterPro" id="IPR050534">
    <property type="entry name" value="Coronavir_polyprotein_1ab"/>
</dbReference>
<evidence type="ECO:0000256" key="1">
    <source>
        <dbReference type="ARBA" id="ARBA00007913"/>
    </source>
</evidence>
<evidence type="ECO:0000256" key="3">
    <source>
        <dbReference type="ARBA" id="ARBA00022801"/>
    </source>
</evidence>
<dbReference type="RefSeq" id="WP_067583142.1">
    <property type="nucleotide sequence ID" value="NZ_JABMCZ010000001.1"/>
</dbReference>